<evidence type="ECO:0000259" key="1">
    <source>
        <dbReference type="PROSITE" id="PS50177"/>
    </source>
</evidence>
<dbReference type="EMBL" id="CAWUHB010000020">
    <property type="protein sequence ID" value="CAK7220546.1"/>
    <property type="molecule type" value="Genomic_DNA"/>
</dbReference>
<dbReference type="Gene3D" id="3.10.450.50">
    <property type="match status" value="1"/>
</dbReference>
<comment type="caution">
    <text evidence="2">The sequence shown here is derived from an EMBL/GenBank/DDBJ whole genome shotgun (WGS) entry which is preliminary data.</text>
</comment>
<dbReference type="Proteomes" id="UP001642405">
    <property type="component" value="Unassembled WGS sequence"/>
</dbReference>
<proteinExistence type="predicted"/>
<reference evidence="2 3" key="1">
    <citation type="submission" date="2024-01" db="EMBL/GenBank/DDBJ databases">
        <authorList>
            <person name="Allen C."/>
            <person name="Tagirdzhanova G."/>
        </authorList>
    </citation>
    <scope>NUCLEOTIDE SEQUENCE [LARGE SCALE GENOMIC DNA]</scope>
</reference>
<protein>
    <recommendedName>
        <fullName evidence="1">NTF2 domain-containing protein</fullName>
    </recommendedName>
</protein>
<accession>A0ABP0BM67</accession>
<dbReference type="PROSITE" id="PS50177">
    <property type="entry name" value="NTF2_DOMAIN"/>
    <property type="match status" value="1"/>
</dbReference>
<evidence type="ECO:0000313" key="2">
    <source>
        <dbReference type="EMBL" id="CAK7220546.1"/>
    </source>
</evidence>
<name>A0ABP0BM67_9PEZI</name>
<keyword evidence="3" id="KW-1185">Reference proteome</keyword>
<organism evidence="2 3">
    <name type="scientific">Sporothrix curviconia</name>
    <dbReference type="NCBI Taxonomy" id="1260050"/>
    <lineage>
        <taxon>Eukaryota</taxon>
        <taxon>Fungi</taxon>
        <taxon>Dikarya</taxon>
        <taxon>Ascomycota</taxon>
        <taxon>Pezizomycotina</taxon>
        <taxon>Sordariomycetes</taxon>
        <taxon>Sordariomycetidae</taxon>
        <taxon>Ophiostomatales</taxon>
        <taxon>Ophiostomataceae</taxon>
        <taxon>Sporothrix</taxon>
    </lineage>
</organism>
<sequence>MASATAEELEVKNSTESAQTFIDWFYTSVSDRKPLASFYVNSNAKYAAAGAAADLSINGKVCAKPSEFEELLAIQAGVTPSGATNGTTTTGGSGHGGDKGFRVRYDVDGFDVHVLNPSFRLACPDNILQRLTPGSAAYDTTTPAQQKQLQQKMVSLLVQVTGHVQYGAGKEAPRGAFTEVFVLVPNWDAIATGPRTPRGLRSYLILGQNFRSL</sequence>
<evidence type="ECO:0000313" key="3">
    <source>
        <dbReference type="Proteomes" id="UP001642405"/>
    </source>
</evidence>
<dbReference type="InterPro" id="IPR018222">
    <property type="entry name" value="Nuclear_transport_factor_2_euk"/>
</dbReference>
<feature type="domain" description="NTF2" evidence="1">
    <location>
        <begin position="17"/>
        <end position="212"/>
    </location>
</feature>
<gene>
    <name evidence="2" type="ORF">SCUCBS95973_004195</name>
</gene>